<protein>
    <submittedName>
        <fullName evidence="1">Uncharacterized protein</fullName>
    </submittedName>
</protein>
<name>A0ABQ2GXY0_9DEIO</name>
<comment type="caution">
    <text evidence="1">The sequence shown here is derived from an EMBL/GenBank/DDBJ whole genome shotgun (WGS) entry which is preliminary data.</text>
</comment>
<dbReference type="EMBL" id="BMOM01000025">
    <property type="protein sequence ID" value="GGM16564.1"/>
    <property type="molecule type" value="Genomic_DNA"/>
</dbReference>
<gene>
    <name evidence="1" type="ORF">GCM10010841_26100</name>
</gene>
<reference evidence="2" key="1">
    <citation type="journal article" date="2019" name="Int. J. Syst. Evol. Microbiol.">
        <title>The Global Catalogue of Microorganisms (GCM) 10K type strain sequencing project: providing services to taxonomists for standard genome sequencing and annotation.</title>
        <authorList>
            <consortium name="The Broad Institute Genomics Platform"/>
            <consortium name="The Broad Institute Genome Sequencing Center for Infectious Disease"/>
            <person name="Wu L."/>
            <person name="Ma J."/>
        </authorList>
    </citation>
    <scope>NUCLEOTIDE SEQUENCE [LARGE SCALE GENOMIC DNA]</scope>
    <source>
        <strain evidence="2">JCM 15443</strain>
    </source>
</reference>
<evidence type="ECO:0000313" key="1">
    <source>
        <dbReference type="EMBL" id="GGM16564.1"/>
    </source>
</evidence>
<accession>A0ABQ2GXY0</accession>
<keyword evidence="2" id="KW-1185">Reference proteome</keyword>
<evidence type="ECO:0000313" key="2">
    <source>
        <dbReference type="Proteomes" id="UP000661918"/>
    </source>
</evidence>
<organism evidence="1 2">
    <name type="scientific">Deinococcus aerophilus</name>
    <dbReference type="NCBI Taxonomy" id="522488"/>
    <lineage>
        <taxon>Bacteria</taxon>
        <taxon>Thermotogati</taxon>
        <taxon>Deinococcota</taxon>
        <taxon>Deinococci</taxon>
        <taxon>Deinococcales</taxon>
        <taxon>Deinococcaceae</taxon>
        <taxon>Deinococcus</taxon>
    </lineage>
</organism>
<sequence>MTAGLVAGETVVRPLAPAARWVIDSTVPGLRQQPGQDRVPICVRGYCRERQWADLLNNVLAAARGRPHNTGRLLGSDPDENADDAPWVTLIDGRQRLITVGC</sequence>
<dbReference type="Proteomes" id="UP000661918">
    <property type="component" value="Unassembled WGS sequence"/>
</dbReference>
<proteinExistence type="predicted"/>